<dbReference type="EMBL" id="UZAI01020779">
    <property type="protein sequence ID" value="VDP53148.1"/>
    <property type="molecule type" value="Genomic_DNA"/>
</dbReference>
<evidence type="ECO:0000313" key="1">
    <source>
        <dbReference type="EMBL" id="VDP53148.1"/>
    </source>
</evidence>
<gene>
    <name evidence="1" type="ORF">SMRZ_LOCUS24895</name>
</gene>
<accession>A0A183N9C0</accession>
<evidence type="ECO:0000313" key="2">
    <source>
        <dbReference type="Proteomes" id="UP000277204"/>
    </source>
</evidence>
<name>A0A183N9C0_9TREM</name>
<protein>
    <submittedName>
        <fullName evidence="1">Uncharacterized protein</fullName>
    </submittedName>
</protein>
<dbReference type="AlphaFoldDB" id="A0A183N9C0"/>
<sequence length="105" mass="11874">MESRSRAYCLAQALDEHHVDGRPGLEKHIIRRLVAAQLPCWLSTSKRAVASAKRSRKGHTPCPYPGPRSRSEGTGDSESLCMKYTFNYFYPTETTDKFIKLVLIS</sequence>
<reference evidence="1 2" key="1">
    <citation type="submission" date="2018-11" db="EMBL/GenBank/DDBJ databases">
        <authorList>
            <consortium name="Pathogen Informatics"/>
        </authorList>
    </citation>
    <scope>NUCLEOTIDE SEQUENCE [LARGE SCALE GENOMIC DNA]</scope>
    <source>
        <strain evidence="1 2">Zambia</strain>
    </source>
</reference>
<dbReference type="Proteomes" id="UP000277204">
    <property type="component" value="Unassembled WGS sequence"/>
</dbReference>
<organism evidence="1 2">
    <name type="scientific">Schistosoma margrebowiei</name>
    <dbReference type="NCBI Taxonomy" id="48269"/>
    <lineage>
        <taxon>Eukaryota</taxon>
        <taxon>Metazoa</taxon>
        <taxon>Spiralia</taxon>
        <taxon>Lophotrochozoa</taxon>
        <taxon>Platyhelminthes</taxon>
        <taxon>Trematoda</taxon>
        <taxon>Digenea</taxon>
        <taxon>Strigeidida</taxon>
        <taxon>Schistosomatoidea</taxon>
        <taxon>Schistosomatidae</taxon>
        <taxon>Schistosoma</taxon>
    </lineage>
</organism>
<proteinExistence type="predicted"/>
<keyword evidence="2" id="KW-1185">Reference proteome</keyword>